<feature type="domain" description="OmpR/PhoB-type" evidence="6">
    <location>
        <begin position="1"/>
        <end position="81"/>
    </location>
</feature>
<dbReference type="InterPro" id="IPR011990">
    <property type="entry name" value="TPR-like_helical_dom_sf"/>
</dbReference>
<evidence type="ECO:0000313" key="8">
    <source>
        <dbReference type="Proteomes" id="UP000598217"/>
    </source>
</evidence>
<dbReference type="SUPFAM" id="SSF52540">
    <property type="entry name" value="P-loop containing nucleoside triphosphate hydrolases"/>
    <property type="match status" value="1"/>
</dbReference>
<evidence type="ECO:0000256" key="5">
    <source>
        <dbReference type="PROSITE-ProRule" id="PRU01091"/>
    </source>
</evidence>
<name>A0ABR9HA88_9ACTN</name>
<evidence type="ECO:0000256" key="1">
    <source>
        <dbReference type="ARBA" id="ARBA00005820"/>
    </source>
</evidence>
<dbReference type="PANTHER" id="PTHR35807">
    <property type="entry name" value="TRANSCRIPTIONAL REGULATOR REDD-RELATED"/>
    <property type="match status" value="1"/>
</dbReference>
<dbReference type="GO" id="GO:0003677">
    <property type="term" value="F:DNA binding"/>
    <property type="evidence" value="ECO:0007669"/>
    <property type="project" value="UniProtKB-KW"/>
</dbReference>
<accession>A0ABR9HA88</accession>
<dbReference type="Gene3D" id="1.25.40.10">
    <property type="entry name" value="Tetratricopeptide repeat domain"/>
    <property type="match status" value="2"/>
</dbReference>
<evidence type="ECO:0000256" key="4">
    <source>
        <dbReference type="ARBA" id="ARBA00023163"/>
    </source>
</evidence>
<dbReference type="PANTHER" id="PTHR35807:SF1">
    <property type="entry name" value="TRANSCRIPTIONAL REGULATOR REDD"/>
    <property type="match status" value="1"/>
</dbReference>
<evidence type="ECO:0000256" key="2">
    <source>
        <dbReference type="ARBA" id="ARBA00023015"/>
    </source>
</evidence>
<dbReference type="InterPro" id="IPR027417">
    <property type="entry name" value="P-loop_NTPase"/>
</dbReference>
<keyword evidence="4" id="KW-0804">Transcription</keyword>
<keyword evidence="8" id="KW-1185">Reference proteome</keyword>
<comment type="caution">
    <text evidence="7">The sequence shown here is derived from an EMBL/GenBank/DDBJ whole genome shotgun (WGS) entry which is preliminary data.</text>
</comment>
<dbReference type="SUPFAM" id="SSF48452">
    <property type="entry name" value="TPR-like"/>
    <property type="match status" value="3"/>
</dbReference>
<sequence length="982" mass="106958">MEGETGPLRVPPGRQEVVLAGLLLDMGRVVATDHLVDVLWDHNPPDTARTQVQICISRLRRSLATVNARIETRSSGYLLRADRGSLDADLYREGVDAATVLDKEGRTGEAAARMRAVLDLWRGPALDGIDAPYLRTKADRLDKDWLNTLERCFDLELALGRHQRLVGEIREFVDAHPLHEGLRGQLMLALYRTGRQAEALEAYREGRDLLVERLGLDPGERLREMEAAILGGDSSLQLREHARLSVDRPEPAPVLAAEAAEPVDNAEAAASHPRVIRPDQLPADVADFVGRDDAVRGLRQALVGDGATGVAVLFGRPGIGKSATAVRAAHHDLAADFPDGRLYCDLRATREEPLRPTDVLGRFLRALGVPGTGIPDDLDERGEIYRTLLASRRILVVLDDAVSEAQVAPLLPGVGDCAVIVSSRVRLTGLPGAKVIELGGLSEEHSLELLANVVGRDRVEAEPESARALLGTIGRLPLALRIVAARLAARPHWPLASMVDRLADERRRLDELAHGDMTVRVGLSLTYDGLPPSDAQVFRLLGLVDGSTIPAWVPGAVMDDHRPFPGDLAEPLVDAHMLDISGIDVAGEPVYRFHDLVRDFSRERLLREEPAAERAIAEERLTGGWLALVDEANREMMGGNYLQVRGGASRGSLPRAYVERLMADPMAWVDQERANLRTAVRQAGEAGLDEHAWELVSGLTLLFNRHGHLDDVEEIHRQALPVVRAAGNRRGEAALGLCFDTVCVEKNRFAKGRSVVEYSLRLFTEVGDPLGQALASKSLAYHAQLRGDVRDVIAHCEPALALFREVGDPVGQRSVLTHLGLTYVMCGDHDASRVRFEEALDIAEKLNDVRGRAQVLRRMAQADRLRGEFTVAADRILDALELLDTMVDPVGEACLLHDLGRVRLAQGRPTEAQVPLERALEIRELLRAKDGVASVTLTLAKVAAMQGDAARASALASQARGSFVGPETAGERKEADRIIAAG</sequence>
<dbReference type="SMART" id="SM00862">
    <property type="entry name" value="Trans_reg_C"/>
    <property type="match status" value="1"/>
</dbReference>
<dbReference type="InterPro" id="IPR036388">
    <property type="entry name" value="WH-like_DNA-bd_sf"/>
</dbReference>
<dbReference type="PRINTS" id="PR00364">
    <property type="entry name" value="DISEASERSIST"/>
</dbReference>
<dbReference type="Proteomes" id="UP000598217">
    <property type="component" value="Unassembled WGS sequence"/>
</dbReference>
<dbReference type="Pfam" id="PF03704">
    <property type="entry name" value="BTAD"/>
    <property type="match status" value="1"/>
</dbReference>
<proteinExistence type="inferred from homology"/>
<feature type="DNA-binding region" description="OmpR/PhoB-type" evidence="5">
    <location>
        <begin position="1"/>
        <end position="81"/>
    </location>
</feature>
<keyword evidence="3 5" id="KW-0238">DNA-binding</keyword>
<keyword evidence="2" id="KW-0805">Transcription regulation</keyword>
<dbReference type="InterPro" id="IPR051677">
    <property type="entry name" value="AfsR-DnrI-RedD_regulator"/>
</dbReference>
<dbReference type="InterPro" id="IPR016032">
    <property type="entry name" value="Sig_transdc_resp-reg_C-effctor"/>
</dbReference>
<organism evidence="7 8">
    <name type="scientific">Nocardiopsis terrae</name>
    <dbReference type="NCBI Taxonomy" id="372655"/>
    <lineage>
        <taxon>Bacteria</taxon>
        <taxon>Bacillati</taxon>
        <taxon>Actinomycetota</taxon>
        <taxon>Actinomycetes</taxon>
        <taxon>Streptosporangiales</taxon>
        <taxon>Nocardiopsidaceae</taxon>
        <taxon>Nocardiopsis</taxon>
    </lineage>
</organism>
<dbReference type="Pfam" id="PF00486">
    <property type="entry name" value="Trans_reg_C"/>
    <property type="match status" value="1"/>
</dbReference>
<dbReference type="Pfam" id="PF00931">
    <property type="entry name" value="NB-ARC"/>
    <property type="match status" value="1"/>
</dbReference>
<evidence type="ECO:0000313" key="7">
    <source>
        <dbReference type="EMBL" id="MBE1455942.1"/>
    </source>
</evidence>
<dbReference type="InterPro" id="IPR002182">
    <property type="entry name" value="NB-ARC"/>
</dbReference>
<dbReference type="InterPro" id="IPR005158">
    <property type="entry name" value="BTAD"/>
</dbReference>
<dbReference type="EMBL" id="JADBDY010000001">
    <property type="protein sequence ID" value="MBE1455942.1"/>
    <property type="molecule type" value="Genomic_DNA"/>
</dbReference>
<dbReference type="Gene3D" id="1.10.10.10">
    <property type="entry name" value="Winged helix-like DNA-binding domain superfamily/Winged helix DNA-binding domain"/>
    <property type="match status" value="1"/>
</dbReference>
<dbReference type="Gene3D" id="3.40.50.300">
    <property type="entry name" value="P-loop containing nucleotide triphosphate hydrolases"/>
    <property type="match status" value="1"/>
</dbReference>
<dbReference type="SMART" id="SM01043">
    <property type="entry name" value="BTAD"/>
    <property type="match status" value="1"/>
</dbReference>
<dbReference type="CDD" id="cd15831">
    <property type="entry name" value="BTAD"/>
    <property type="match status" value="1"/>
</dbReference>
<evidence type="ECO:0000256" key="3">
    <source>
        <dbReference type="ARBA" id="ARBA00023125"/>
    </source>
</evidence>
<dbReference type="PROSITE" id="PS51755">
    <property type="entry name" value="OMPR_PHOB"/>
    <property type="match status" value="1"/>
</dbReference>
<dbReference type="InterPro" id="IPR001867">
    <property type="entry name" value="OmpR/PhoB-type_DNA-bd"/>
</dbReference>
<comment type="similarity">
    <text evidence="1">Belongs to the AfsR/DnrI/RedD regulatory family.</text>
</comment>
<gene>
    <name evidence="7" type="ORF">H4W79_000156</name>
</gene>
<dbReference type="Pfam" id="PF13424">
    <property type="entry name" value="TPR_12"/>
    <property type="match status" value="2"/>
</dbReference>
<reference evidence="7 8" key="1">
    <citation type="submission" date="2020-10" db="EMBL/GenBank/DDBJ databases">
        <title>Sequencing the genomes of 1000 actinobacteria strains.</title>
        <authorList>
            <person name="Klenk H.-P."/>
        </authorList>
    </citation>
    <scope>NUCLEOTIDE SEQUENCE [LARGE SCALE GENOMIC DNA]</scope>
    <source>
        <strain evidence="7 8">DSM 45157</strain>
    </source>
</reference>
<protein>
    <submittedName>
        <fullName evidence="7">DNA-binding SARP family transcriptional activator</fullName>
    </submittedName>
</protein>
<dbReference type="SUPFAM" id="SSF46894">
    <property type="entry name" value="C-terminal effector domain of the bipartite response regulators"/>
    <property type="match status" value="1"/>
</dbReference>
<evidence type="ECO:0000259" key="6">
    <source>
        <dbReference type="PROSITE" id="PS51755"/>
    </source>
</evidence>